<dbReference type="InterPro" id="IPR029068">
    <property type="entry name" value="Glyas_Bleomycin-R_OHBP_Dase"/>
</dbReference>
<dbReference type="SUPFAM" id="SSF54593">
    <property type="entry name" value="Glyoxalase/Bleomycin resistance protein/Dihydroxybiphenyl dioxygenase"/>
    <property type="match status" value="1"/>
</dbReference>
<dbReference type="InterPro" id="IPR037523">
    <property type="entry name" value="VOC_core"/>
</dbReference>
<proteinExistence type="predicted"/>
<dbReference type="Pfam" id="PF00903">
    <property type="entry name" value="Glyoxalase"/>
    <property type="match status" value="1"/>
</dbReference>
<protein>
    <submittedName>
        <fullName evidence="2">VOC family protein</fullName>
    </submittedName>
</protein>
<reference evidence="2" key="1">
    <citation type="submission" date="2022-09" db="EMBL/GenBank/DDBJ databases">
        <title>Diverse halophilic archaea isolated from saline environments.</title>
        <authorList>
            <person name="Cui H.-L."/>
        </authorList>
    </citation>
    <scope>NUCLEOTIDE SEQUENCE</scope>
    <source>
        <strain evidence="2">ZS-35-S2</strain>
    </source>
</reference>
<dbReference type="KEGG" id="ssai:N0B31_17155"/>
<evidence type="ECO:0000313" key="3">
    <source>
        <dbReference type="Proteomes" id="UP001057580"/>
    </source>
</evidence>
<gene>
    <name evidence="2" type="ORF">N0B31_17155</name>
</gene>
<sequence length="141" mass="15542">MAERPYEVADGAEFYPMALFPQLAVSDTERSTAWYERLGFEPVFAYGETVHLRYATGADLMLVGRGAPTGAGAGVTVYVNASEPLEDVFERLRTTGGTAEEPTETPYNTRELRLRDPDGYQFVFSEPVDTDRSFDEVLGGA</sequence>
<dbReference type="PROSITE" id="PS51819">
    <property type="entry name" value="VOC"/>
    <property type="match status" value="1"/>
</dbReference>
<evidence type="ECO:0000313" key="2">
    <source>
        <dbReference type="EMBL" id="UWM53846.1"/>
    </source>
</evidence>
<dbReference type="AlphaFoldDB" id="A0A9E7R1F4"/>
<evidence type="ECO:0000259" key="1">
    <source>
        <dbReference type="PROSITE" id="PS51819"/>
    </source>
</evidence>
<dbReference type="RefSeq" id="WP_260592840.1">
    <property type="nucleotide sequence ID" value="NZ_CP104003.1"/>
</dbReference>
<dbReference type="Proteomes" id="UP001057580">
    <property type="component" value="Chromosome"/>
</dbReference>
<keyword evidence="3" id="KW-1185">Reference proteome</keyword>
<feature type="domain" description="VOC" evidence="1">
    <location>
        <begin position="17"/>
        <end position="127"/>
    </location>
</feature>
<dbReference type="GeneID" id="74944187"/>
<dbReference type="InterPro" id="IPR004360">
    <property type="entry name" value="Glyas_Fos-R_dOase_dom"/>
</dbReference>
<dbReference type="EMBL" id="CP104003">
    <property type="protein sequence ID" value="UWM53846.1"/>
    <property type="molecule type" value="Genomic_DNA"/>
</dbReference>
<dbReference type="Gene3D" id="3.10.180.10">
    <property type="entry name" value="2,3-Dihydroxybiphenyl 1,2-Dioxygenase, domain 1"/>
    <property type="match status" value="1"/>
</dbReference>
<name>A0A9E7R1F4_9EURY</name>
<organism evidence="2 3">
    <name type="scientific">Salinirubellus salinus</name>
    <dbReference type="NCBI Taxonomy" id="1364945"/>
    <lineage>
        <taxon>Archaea</taxon>
        <taxon>Methanobacteriati</taxon>
        <taxon>Methanobacteriota</taxon>
        <taxon>Stenosarchaea group</taxon>
        <taxon>Halobacteria</taxon>
        <taxon>Halobacteriales</taxon>
        <taxon>Natronomonadaceae</taxon>
        <taxon>Salinirubellus</taxon>
    </lineage>
</organism>
<accession>A0A9E7R1F4</accession>